<dbReference type="EMBL" id="LAZR01001025">
    <property type="protein sequence ID" value="KKN52313.1"/>
    <property type="molecule type" value="Genomic_DNA"/>
</dbReference>
<organism evidence="4">
    <name type="scientific">marine sediment metagenome</name>
    <dbReference type="NCBI Taxonomy" id="412755"/>
    <lineage>
        <taxon>unclassified sequences</taxon>
        <taxon>metagenomes</taxon>
        <taxon>ecological metagenomes</taxon>
    </lineage>
</organism>
<evidence type="ECO:0000256" key="2">
    <source>
        <dbReference type="ARBA" id="ARBA00022490"/>
    </source>
</evidence>
<evidence type="ECO:0000256" key="3">
    <source>
        <dbReference type="ARBA" id="ARBA00022801"/>
    </source>
</evidence>
<comment type="similarity">
    <text evidence="1">Belongs to the peptidase S14 family.</text>
</comment>
<dbReference type="PANTHER" id="PTHR10381:SF70">
    <property type="entry name" value="ATP-DEPENDENT CLP PROTEASE PROTEOLYTIC SUBUNIT"/>
    <property type="match status" value="1"/>
</dbReference>
<dbReference type="GO" id="GO:0006515">
    <property type="term" value="P:protein quality control for misfolded or incompletely synthesized proteins"/>
    <property type="evidence" value="ECO:0007669"/>
    <property type="project" value="TreeGrafter"/>
</dbReference>
<evidence type="ECO:0000313" key="4">
    <source>
        <dbReference type="EMBL" id="KKN52313.1"/>
    </source>
</evidence>
<dbReference type="InterPro" id="IPR023562">
    <property type="entry name" value="ClpP/TepA"/>
</dbReference>
<dbReference type="InterPro" id="IPR001907">
    <property type="entry name" value="ClpP"/>
</dbReference>
<gene>
    <name evidence="4" type="ORF">LCGC14_0614140</name>
</gene>
<dbReference type="GO" id="GO:0004252">
    <property type="term" value="F:serine-type endopeptidase activity"/>
    <property type="evidence" value="ECO:0007669"/>
    <property type="project" value="InterPro"/>
</dbReference>
<dbReference type="AlphaFoldDB" id="A0A0F9UFE4"/>
<proteinExistence type="inferred from homology"/>
<dbReference type="Gene3D" id="3.90.226.10">
    <property type="entry name" value="2-enoyl-CoA Hydratase, Chain A, domain 1"/>
    <property type="match status" value="1"/>
</dbReference>
<reference evidence="4" key="1">
    <citation type="journal article" date="2015" name="Nature">
        <title>Complex archaea that bridge the gap between prokaryotes and eukaryotes.</title>
        <authorList>
            <person name="Spang A."/>
            <person name="Saw J.H."/>
            <person name="Jorgensen S.L."/>
            <person name="Zaremba-Niedzwiedzka K."/>
            <person name="Martijn J."/>
            <person name="Lind A.E."/>
            <person name="van Eijk R."/>
            <person name="Schleper C."/>
            <person name="Guy L."/>
            <person name="Ettema T.J."/>
        </authorList>
    </citation>
    <scope>NUCLEOTIDE SEQUENCE</scope>
</reference>
<accession>A0A0F9UFE4</accession>
<evidence type="ECO:0000256" key="1">
    <source>
        <dbReference type="ARBA" id="ARBA00007039"/>
    </source>
</evidence>
<comment type="caution">
    <text evidence="4">The sequence shown here is derived from an EMBL/GenBank/DDBJ whole genome shotgun (WGS) entry which is preliminary data.</text>
</comment>
<dbReference type="GO" id="GO:0051117">
    <property type="term" value="F:ATPase binding"/>
    <property type="evidence" value="ECO:0007669"/>
    <property type="project" value="TreeGrafter"/>
</dbReference>
<protein>
    <recommendedName>
        <fullName evidence="5">ATP-dependent Clp protease proteolytic subunit</fullName>
    </recommendedName>
</protein>
<keyword evidence="3" id="KW-0378">Hydrolase</keyword>
<dbReference type="PANTHER" id="PTHR10381">
    <property type="entry name" value="ATP-DEPENDENT CLP PROTEASE PROTEOLYTIC SUBUNIT"/>
    <property type="match status" value="1"/>
</dbReference>
<dbReference type="Pfam" id="PF00574">
    <property type="entry name" value="CLP_protease"/>
    <property type="match status" value="1"/>
</dbReference>
<name>A0A0F9UFE4_9ZZZZ</name>
<dbReference type="PRINTS" id="PR00127">
    <property type="entry name" value="CLPPROTEASEP"/>
</dbReference>
<keyword evidence="2" id="KW-0963">Cytoplasm</keyword>
<dbReference type="InterPro" id="IPR029045">
    <property type="entry name" value="ClpP/crotonase-like_dom_sf"/>
</dbReference>
<evidence type="ECO:0008006" key="5">
    <source>
        <dbReference type="Google" id="ProtNLM"/>
    </source>
</evidence>
<sequence length="229" mass="24946">MKTFRGVGVGILFAVLLFGGGAGGVEAASTTIVIQEGSDPSKDKRGELSRTTFVEGNEIYMQLYSSITVGDLTNMQKDLSILYARRDANPERIKINLFISSPGGDAFSGLALADQIKRAQRLGFTVTASASGLVASAAVPIFAVADTRIAAPGTIFMVHEASLWKWPGRETASDIRSQNRLMGLLQERYIAVLADRSNLSVEEWIERERTTTWFSAKQAKEWGLVDLIQ</sequence>
<dbReference type="GO" id="GO:0004176">
    <property type="term" value="F:ATP-dependent peptidase activity"/>
    <property type="evidence" value="ECO:0007669"/>
    <property type="project" value="InterPro"/>
</dbReference>
<dbReference type="GO" id="GO:0009368">
    <property type="term" value="C:endopeptidase Clp complex"/>
    <property type="evidence" value="ECO:0007669"/>
    <property type="project" value="TreeGrafter"/>
</dbReference>
<dbReference type="SUPFAM" id="SSF52096">
    <property type="entry name" value="ClpP/crotonase"/>
    <property type="match status" value="1"/>
</dbReference>